<organism evidence="2 3">
    <name type="scientific">Kocuria soli</name>
    <dbReference type="NCBI Taxonomy" id="2485125"/>
    <lineage>
        <taxon>Bacteria</taxon>
        <taxon>Bacillati</taxon>
        <taxon>Actinomycetota</taxon>
        <taxon>Actinomycetes</taxon>
        <taxon>Micrococcales</taxon>
        <taxon>Micrococcaceae</taxon>
        <taxon>Kocuria</taxon>
    </lineage>
</organism>
<dbReference type="Proteomes" id="UP000270616">
    <property type="component" value="Unassembled WGS sequence"/>
</dbReference>
<reference evidence="2 3" key="1">
    <citation type="submission" date="2018-10" db="EMBL/GenBank/DDBJ databases">
        <title>Kocuria sp. M5W7-7, whole genome shotgun sequence.</title>
        <authorList>
            <person name="Tuo L."/>
        </authorList>
    </citation>
    <scope>NUCLEOTIDE SEQUENCE [LARGE SCALE GENOMIC DNA]</scope>
    <source>
        <strain evidence="2 3">M5W7-7</strain>
    </source>
</reference>
<name>A0A3N3ZNP0_9MICC</name>
<proteinExistence type="predicted"/>
<comment type="caution">
    <text evidence="2">The sequence shown here is derived from an EMBL/GenBank/DDBJ whole genome shotgun (WGS) entry which is preliminary data.</text>
</comment>
<feature type="compositionally biased region" description="Low complexity" evidence="1">
    <location>
        <begin position="41"/>
        <end position="73"/>
    </location>
</feature>
<keyword evidence="3" id="KW-1185">Reference proteome</keyword>
<gene>
    <name evidence="2" type="ORF">EDL96_09765</name>
</gene>
<evidence type="ECO:0000313" key="3">
    <source>
        <dbReference type="Proteomes" id="UP000270616"/>
    </source>
</evidence>
<dbReference type="OrthoDB" id="4879472at2"/>
<dbReference type="AlphaFoldDB" id="A0A3N3ZNP0"/>
<dbReference type="PROSITE" id="PS51257">
    <property type="entry name" value="PROKAR_LIPOPROTEIN"/>
    <property type="match status" value="1"/>
</dbReference>
<sequence length="290" mass="29975">MERRRRITVAAATSVAAALTLSGCGLFGGGEPKERSEESTQEQSTEATGGTEEQSSQATSEETTESSDSASPTESDDESASPSASESGGGSDGELSDSSVMGALNGEKVGGFEINAVPVSLMSASGYDIPSMLEESVGVVTVDPTSCGDPVKGSFMGGIMQSDMDEGVVGSDEEGNLIVTVHMYDSTSEAEDALDDFETGVKDCSEATMSVDDQPVDVQLENEDITVDSADTAIRTTLSAGGPGGSMDIHTGRMVYENSMISVIASEEYEGKQADYEELLTEIADLLATA</sequence>
<feature type="region of interest" description="Disordered" evidence="1">
    <location>
        <begin position="20"/>
        <end position="102"/>
    </location>
</feature>
<evidence type="ECO:0000313" key="2">
    <source>
        <dbReference type="EMBL" id="ROZ62467.1"/>
    </source>
</evidence>
<protein>
    <submittedName>
        <fullName evidence="2">Uncharacterized protein</fullName>
    </submittedName>
</protein>
<dbReference type="EMBL" id="RKMF01000012">
    <property type="protein sequence ID" value="ROZ62467.1"/>
    <property type="molecule type" value="Genomic_DNA"/>
</dbReference>
<evidence type="ECO:0000256" key="1">
    <source>
        <dbReference type="SAM" id="MobiDB-lite"/>
    </source>
</evidence>
<accession>A0A3N3ZNP0</accession>
<dbReference type="RefSeq" id="WP_123825639.1">
    <property type="nucleotide sequence ID" value="NZ_RKMF01000012.1"/>
</dbReference>